<dbReference type="EMBL" id="AAZO01003451">
    <property type="status" value="NOT_ANNOTATED_CDS"/>
    <property type="molecule type" value="Genomic_DNA"/>
</dbReference>
<dbReference type="GO" id="GO:0004792">
    <property type="term" value="F:thiosulfate-cyanide sulfurtransferase activity"/>
    <property type="evidence" value="ECO:0007669"/>
    <property type="project" value="TreeGrafter"/>
</dbReference>
<dbReference type="InterPro" id="IPR035985">
    <property type="entry name" value="Ubiquitin-activating_enz"/>
</dbReference>
<dbReference type="GO" id="GO:0042292">
    <property type="term" value="F:URM1 activating enzyme activity"/>
    <property type="evidence" value="ECO:0007669"/>
    <property type="project" value="TreeGrafter"/>
</dbReference>
<dbReference type="Gene3D" id="3.40.250.10">
    <property type="entry name" value="Rhodanese-like domain"/>
    <property type="match status" value="1"/>
</dbReference>
<dbReference type="GO" id="GO:0002143">
    <property type="term" value="P:tRNA wobble position uridine thiolation"/>
    <property type="evidence" value="ECO:0007669"/>
    <property type="project" value="TreeGrafter"/>
</dbReference>
<dbReference type="GO" id="GO:0006777">
    <property type="term" value="P:Mo-molybdopterin cofactor biosynthetic process"/>
    <property type="evidence" value="ECO:0007669"/>
    <property type="project" value="UniProtKB-KW"/>
</dbReference>
<protein>
    <recommendedName>
        <fullName evidence="5">Ubiquitin activating enzyme 4</fullName>
    </recommendedName>
</protein>
<dbReference type="PANTHER" id="PTHR10953">
    <property type="entry name" value="UBIQUITIN-ACTIVATING ENZYME E1"/>
    <property type="match status" value="1"/>
</dbReference>
<dbReference type="InParanoid" id="E0VLY5"/>
<dbReference type="SUPFAM" id="SSF69572">
    <property type="entry name" value="Activating enzymes of the ubiquitin-like proteins"/>
    <property type="match status" value="1"/>
</dbReference>
<evidence type="ECO:0000259" key="6">
    <source>
        <dbReference type="PROSITE" id="PS50206"/>
    </source>
</evidence>
<feature type="domain" description="Rhodanese" evidence="6">
    <location>
        <begin position="314"/>
        <end position="371"/>
    </location>
</feature>
<dbReference type="Pfam" id="PF00899">
    <property type="entry name" value="ThiF"/>
    <property type="match status" value="1"/>
</dbReference>
<name>E0VLY5_PEDHC</name>
<dbReference type="EMBL" id="DS235283">
    <property type="protein sequence ID" value="EEB14391.1"/>
    <property type="molecule type" value="Genomic_DNA"/>
</dbReference>
<dbReference type="GO" id="GO:0005524">
    <property type="term" value="F:ATP binding"/>
    <property type="evidence" value="ECO:0007669"/>
    <property type="project" value="UniProtKB-KW"/>
</dbReference>
<dbReference type="Gene3D" id="3.40.50.720">
    <property type="entry name" value="NAD(P)-binding Rossmann-like Domain"/>
    <property type="match status" value="1"/>
</dbReference>
<dbReference type="FunFam" id="3.40.50.720:FF:000033">
    <property type="entry name" value="Adenylyltransferase and sulfurtransferase MOCS3"/>
    <property type="match status" value="1"/>
</dbReference>
<dbReference type="EnsemblMetazoa" id="PHUM297890-RA">
    <property type="protein sequence ID" value="PHUM297890-PA"/>
    <property type="gene ID" value="PHUM297890"/>
</dbReference>
<dbReference type="InterPro" id="IPR001763">
    <property type="entry name" value="Rhodanese-like_dom"/>
</dbReference>
<dbReference type="GO" id="GO:0032447">
    <property type="term" value="P:protein urmylation"/>
    <property type="evidence" value="ECO:0007669"/>
    <property type="project" value="TreeGrafter"/>
</dbReference>
<reference evidence="8" key="3">
    <citation type="submission" date="2021-02" db="UniProtKB">
        <authorList>
            <consortium name="EnsemblMetazoa"/>
        </authorList>
    </citation>
    <scope>IDENTIFICATION</scope>
    <source>
        <strain evidence="8">USDA</strain>
    </source>
</reference>
<dbReference type="InterPro" id="IPR036873">
    <property type="entry name" value="Rhodanese-like_dom_sf"/>
</dbReference>
<reference evidence="7" key="1">
    <citation type="submission" date="2007-04" db="EMBL/GenBank/DDBJ databases">
        <title>Annotation of Pediculus humanus corporis strain USDA.</title>
        <authorList>
            <person name="Kirkness E."/>
            <person name="Hannick L."/>
            <person name="Hass B."/>
            <person name="Bruggner R."/>
            <person name="Lawson D."/>
            <person name="Bidwell S."/>
            <person name="Joardar V."/>
            <person name="Caler E."/>
            <person name="Walenz B."/>
            <person name="Inman J."/>
            <person name="Schobel S."/>
            <person name="Galinsky K."/>
            <person name="Amedeo P."/>
            <person name="Strausberg R."/>
        </authorList>
    </citation>
    <scope>NUCLEOTIDE SEQUENCE</scope>
    <source>
        <strain evidence="7">USDA</strain>
    </source>
</reference>
<evidence type="ECO:0000256" key="5">
    <source>
        <dbReference type="ARBA" id="ARBA00030971"/>
    </source>
</evidence>
<keyword evidence="4" id="KW-0501">Molybdenum cofactor biosynthesis</keyword>
<organism>
    <name type="scientific">Pediculus humanus subsp. corporis</name>
    <name type="common">Body louse</name>
    <dbReference type="NCBI Taxonomy" id="121224"/>
    <lineage>
        <taxon>Eukaryota</taxon>
        <taxon>Metazoa</taxon>
        <taxon>Ecdysozoa</taxon>
        <taxon>Arthropoda</taxon>
        <taxon>Hexapoda</taxon>
        <taxon>Insecta</taxon>
        <taxon>Pterygota</taxon>
        <taxon>Neoptera</taxon>
        <taxon>Paraneoptera</taxon>
        <taxon>Psocodea</taxon>
        <taxon>Troctomorpha</taxon>
        <taxon>Phthiraptera</taxon>
        <taxon>Anoplura</taxon>
        <taxon>Pediculidae</taxon>
        <taxon>Pediculus</taxon>
    </lineage>
</organism>
<keyword evidence="3" id="KW-0067">ATP-binding</keyword>
<dbReference type="GeneID" id="8229763"/>
<evidence type="ECO:0000313" key="8">
    <source>
        <dbReference type="EnsemblMetazoa" id="PHUM297890-PA"/>
    </source>
</evidence>
<dbReference type="OMA" id="WATEVDQ"/>
<dbReference type="InterPro" id="IPR000594">
    <property type="entry name" value="ThiF_NAD_FAD-bd"/>
</dbReference>
<dbReference type="AlphaFoldDB" id="E0VLY5"/>
<dbReference type="KEGG" id="phu:Phum_PHUM297890"/>
<dbReference type="PANTHER" id="PTHR10953:SF102">
    <property type="entry name" value="ADENYLYLTRANSFERASE AND SULFURTRANSFERASE MOCS3"/>
    <property type="match status" value="1"/>
</dbReference>
<evidence type="ECO:0000313" key="7">
    <source>
        <dbReference type="EMBL" id="EEB14391.1"/>
    </source>
</evidence>
<keyword evidence="2" id="KW-0547">Nucleotide-binding</keyword>
<evidence type="ECO:0000256" key="1">
    <source>
        <dbReference type="ARBA" id="ARBA00022679"/>
    </source>
</evidence>
<dbReference type="GO" id="GO:0016779">
    <property type="term" value="F:nucleotidyltransferase activity"/>
    <property type="evidence" value="ECO:0007669"/>
    <property type="project" value="TreeGrafter"/>
</dbReference>
<reference evidence="7" key="2">
    <citation type="submission" date="2007-04" db="EMBL/GenBank/DDBJ databases">
        <title>The genome of the human body louse.</title>
        <authorList>
            <consortium name="The Human Body Louse Genome Consortium"/>
            <person name="Kirkness E."/>
            <person name="Walenz B."/>
            <person name="Hass B."/>
            <person name="Bruggner R."/>
            <person name="Strausberg R."/>
        </authorList>
    </citation>
    <scope>NUCLEOTIDE SEQUENCE</scope>
    <source>
        <strain evidence="7">USDA</strain>
    </source>
</reference>
<dbReference type="eggNOG" id="KOG2017">
    <property type="taxonomic scope" value="Eukaryota"/>
</dbReference>
<dbReference type="GO" id="GO:0005737">
    <property type="term" value="C:cytoplasm"/>
    <property type="evidence" value="ECO:0007669"/>
    <property type="project" value="TreeGrafter"/>
</dbReference>
<dbReference type="CDD" id="cd00757">
    <property type="entry name" value="ThiF_MoeB_HesA_family"/>
    <property type="match status" value="1"/>
</dbReference>
<dbReference type="OrthoDB" id="10261062at2759"/>
<dbReference type="HOGENOM" id="CLU_013325_1_2_1"/>
<gene>
    <name evidence="8" type="primary">8229763</name>
    <name evidence="7" type="ORF">Phum_PHUM297890</name>
</gene>
<dbReference type="RefSeq" id="XP_002427129.1">
    <property type="nucleotide sequence ID" value="XM_002427084.1"/>
</dbReference>
<proteinExistence type="predicted"/>
<evidence type="ECO:0000313" key="9">
    <source>
        <dbReference type="Proteomes" id="UP000009046"/>
    </source>
</evidence>
<dbReference type="CTD" id="8229763"/>
<sequence>MEFKNSEKSVIIDGDGDKNDSKITLSSEEISRYSRQMLLKDFSVEGQELLKRSSVLIVGVGGLGCPSSVYLAGSGIGRIGLVDYDEVEVNNLHRQILHTTNNVGMKKVDSAAIFLRNLNPLITVQTYPTLLNSSNALDIISDYDVIVDATDNVATRYLLNDACVLSKKPLISGSALQMEGQLTIYNYELGPCYRCLFPVPPPPETVTKCSDGGVLGVIPGTIGVLQALETIKLILKQKTINGYLLLFDGNDSCIRKVKLRGKNLNCEVCGKNPIITELIDYEQFCQSKSNDKYNTLSLLPNCKRITVANYSEDRKKPHILVDVRNPQEYAICKLDNSINLPIDKINSKESIEKISNEINKQREQVPISKRKYKRYNRRFTIMGKRN</sequence>
<dbReference type="PROSITE" id="PS50206">
    <property type="entry name" value="RHODANESE_3"/>
    <property type="match status" value="1"/>
</dbReference>
<dbReference type="STRING" id="121224.E0VLY5"/>
<accession>E0VLY5</accession>
<dbReference type="VEuPathDB" id="VectorBase:PHUM297890"/>
<evidence type="ECO:0000256" key="3">
    <source>
        <dbReference type="ARBA" id="ARBA00022840"/>
    </source>
</evidence>
<evidence type="ECO:0000256" key="4">
    <source>
        <dbReference type="ARBA" id="ARBA00023150"/>
    </source>
</evidence>
<dbReference type="FunCoup" id="E0VLY5">
    <property type="interactions" value="389"/>
</dbReference>
<keyword evidence="1" id="KW-0808">Transferase</keyword>
<dbReference type="NCBIfam" id="NF004281">
    <property type="entry name" value="PRK05690.1"/>
    <property type="match status" value="1"/>
</dbReference>
<evidence type="ECO:0000256" key="2">
    <source>
        <dbReference type="ARBA" id="ARBA00022741"/>
    </source>
</evidence>
<dbReference type="Proteomes" id="UP000009046">
    <property type="component" value="Unassembled WGS sequence"/>
</dbReference>
<dbReference type="InterPro" id="IPR045886">
    <property type="entry name" value="ThiF/MoeB/HesA"/>
</dbReference>
<keyword evidence="9" id="KW-1185">Reference proteome</keyword>